<reference evidence="2" key="1">
    <citation type="submission" date="2020-11" db="EMBL/GenBank/DDBJ databases">
        <authorList>
            <person name="Whitehead M."/>
        </authorList>
    </citation>
    <scope>NUCLEOTIDE SEQUENCE</scope>
    <source>
        <strain evidence="2">EGII</strain>
    </source>
</reference>
<dbReference type="AlphaFoldDB" id="A0A811V3G3"/>
<proteinExistence type="predicted"/>
<protein>
    <submittedName>
        <fullName evidence="2">(Mediterranean fruit fly) hypothetical protein</fullName>
    </submittedName>
</protein>
<dbReference type="Proteomes" id="UP000606786">
    <property type="component" value="Unassembled WGS sequence"/>
</dbReference>
<organism evidence="2 3">
    <name type="scientific">Ceratitis capitata</name>
    <name type="common">Mediterranean fruit fly</name>
    <name type="synonym">Tephritis capitata</name>
    <dbReference type="NCBI Taxonomy" id="7213"/>
    <lineage>
        <taxon>Eukaryota</taxon>
        <taxon>Metazoa</taxon>
        <taxon>Ecdysozoa</taxon>
        <taxon>Arthropoda</taxon>
        <taxon>Hexapoda</taxon>
        <taxon>Insecta</taxon>
        <taxon>Pterygota</taxon>
        <taxon>Neoptera</taxon>
        <taxon>Endopterygota</taxon>
        <taxon>Diptera</taxon>
        <taxon>Brachycera</taxon>
        <taxon>Muscomorpha</taxon>
        <taxon>Tephritoidea</taxon>
        <taxon>Tephritidae</taxon>
        <taxon>Ceratitis</taxon>
        <taxon>Ceratitis</taxon>
    </lineage>
</organism>
<keyword evidence="3" id="KW-1185">Reference proteome</keyword>
<accession>A0A811V3G3</accession>
<comment type="caution">
    <text evidence="2">The sequence shown here is derived from an EMBL/GenBank/DDBJ whole genome shotgun (WGS) entry which is preliminary data.</text>
</comment>
<dbReference type="EMBL" id="CAJHJT010000034">
    <property type="protein sequence ID" value="CAD7004386.1"/>
    <property type="molecule type" value="Genomic_DNA"/>
</dbReference>
<evidence type="ECO:0000313" key="3">
    <source>
        <dbReference type="Proteomes" id="UP000606786"/>
    </source>
</evidence>
<name>A0A811V3G3_CERCA</name>
<gene>
    <name evidence="2" type="ORF">CCAP1982_LOCUS12796</name>
</gene>
<evidence type="ECO:0000256" key="1">
    <source>
        <dbReference type="SAM" id="MobiDB-lite"/>
    </source>
</evidence>
<feature type="compositionally biased region" description="Polar residues" evidence="1">
    <location>
        <begin position="121"/>
        <end position="146"/>
    </location>
</feature>
<evidence type="ECO:0000313" key="2">
    <source>
        <dbReference type="EMBL" id="CAD7004386.1"/>
    </source>
</evidence>
<feature type="region of interest" description="Disordered" evidence="1">
    <location>
        <begin position="121"/>
        <end position="154"/>
    </location>
</feature>
<sequence>MNGWARRLVKDVRTPGGLLSPSDGAVAGQSFGLLLCIVLNEIVLRSRTVVEPRVKASIVCLLVRAGGGLSVLRGVLCAVRFLHKPKQKQLKAVQLSSLNNNIVPYTTNNFILPLVDKSTDESNGVKTVNPTSSSNDMPVNANTASDSQRDSDNMTKRMECKIKWIVVDSRDEKSSAVQKGREIDGFVDIVGGKGRVKASEMVSKSLLEILIFTLA</sequence>